<organism evidence="7 8">
    <name type="scientific">Chlamydomonas schloesseri</name>
    <dbReference type="NCBI Taxonomy" id="2026947"/>
    <lineage>
        <taxon>Eukaryota</taxon>
        <taxon>Viridiplantae</taxon>
        <taxon>Chlorophyta</taxon>
        <taxon>core chlorophytes</taxon>
        <taxon>Chlorophyceae</taxon>
        <taxon>CS clade</taxon>
        <taxon>Chlamydomonadales</taxon>
        <taxon>Chlamydomonadaceae</taxon>
        <taxon>Chlamydomonas</taxon>
    </lineage>
</organism>
<dbReference type="Proteomes" id="UP000613740">
    <property type="component" value="Unassembled WGS sequence"/>
</dbReference>
<dbReference type="InterPro" id="IPR050186">
    <property type="entry name" value="TPT_transporter"/>
</dbReference>
<protein>
    <recommendedName>
        <fullName evidence="6">Sugar phosphate transporter domain-containing protein</fullName>
    </recommendedName>
</protein>
<feature type="transmembrane region" description="Helical" evidence="5">
    <location>
        <begin position="381"/>
        <end position="402"/>
    </location>
</feature>
<dbReference type="GO" id="GO:0016020">
    <property type="term" value="C:membrane"/>
    <property type="evidence" value="ECO:0007669"/>
    <property type="project" value="UniProtKB-SubCell"/>
</dbReference>
<keyword evidence="4 5" id="KW-0472">Membrane</keyword>
<evidence type="ECO:0000259" key="6">
    <source>
        <dbReference type="Pfam" id="PF03151"/>
    </source>
</evidence>
<keyword evidence="8" id="KW-1185">Reference proteome</keyword>
<feature type="transmembrane region" description="Helical" evidence="5">
    <location>
        <begin position="282"/>
        <end position="305"/>
    </location>
</feature>
<evidence type="ECO:0000256" key="5">
    <source>
        <dbReference type="SAM" id="Phobius"/>
    </source>
</evidence>
<evidence type="ECO:0000256" key="2">
    <source>
        <dbReference type="ARBA" id="ARBA00022692"/>
    </source>
</evidence>
<feature type="transmembrane region" description="Helical" evidence="5">
    <location>
        <begin position="227"/>
        <end position="246"/>
    </location>
</feature>
<feature type="transmembrane region" description="Helical" evidence="5">
    <location>
        <begin position="164"/>
        <end position="188"/>
    </location>
</feature>
<feature type="transmembrane region" description="Helical" evidence="5">
    <location>
        <begin position="317"/>
        <end position="335"/>
    </location>
</feature>
<comment type="caution">
    <text evidence="7">The sequence shown here is derived from an EMBL/GenBank/DDBJ whole genome shotgun (WGS) entry which is preliminary data.</text>
</comment>
<sequence>MLLQRSGVTSQLAASLEEGGRRDLNEPLLGSPARDASKAGGHGHGLVGLQRGGVGSLQPRAVGQLAVRLVRSRLGLQLLTVAACLSWMSASSWAILVNKHIMVNLKFAYPCTIAWMGLATTTLASLAALHAARLLPRHVRLELGFAPQHGGSSSSSSSSSSSGALAALAAGVGGVGGGAWGVGLLGVGRGVSWRYYATRVLPTGFFMALTFTTGNMGYLYLTVAFVQMLKAFCPVVTMLLLFVARLEAPSGRLCTAVGLIALGVALASYGELNLNLTAGSSFGLTAMLVSVMAESVRLVLTQYLLAAGSAPLHPLEGLFLISSACTAVLAGQAALTEWPRLGAGGHLGLIRQHPGSFAAAACCGFLVNMLAITVIKLASSLTLKVLGTVKDAALVTIGIVFLKEHVTWLQLVGYSVSMVGFAAYNAIKAQQQQQQQHLGIGSSVGVAGGGGGGGGGGKDGAGTGGLGLGGSLGAGGGKGAGLGLGGPGAGGEVMVAGLVGGGKGNGLLLLPLYNGSDAKGK</sequence>
<dbReference type="EMBL" id="JAEHOD010000044">
    <property type="protein sequence ID" value="KAG2438217.1"/>
    <property type="molecule type" value="Genomic_DNA"/>
</dbReference>
<accession>A0A835T3E2</accession>
<feature type="transmembrane region" description="Helical" evidence="5">
    <location>
        <begin position="107"/>
        <end position="132"/>
    </location>
</feature>
<evidence type="ECO:0000313" key="7">
    <source>
        <dbReference type="EMBL" id="KAG2438217.1"/>
    </source>
</evidence>
<feature type="transmembrane region" description="Helical" evidence="5">
    <location>
        <begin position="408"/>
        <end position="427"/>
    </location>
</feature>
<proteinExistence type="predicted"/>
<dbReference type="AlphaFoldDB" id="A0A835T3E2"/>
<evidence type="ECO:0000256" key="3">
    <source>
        <dbReference type="ARBA" id="ARBA00022989"/>
    </source>
</evidence>
<evidence type="ECO:0000256" key="4">
    <source>
        <dbReference type="ARBA" id="ARBA00023136"/>
    </source>
</evidence>
<feature type="transmembrane region" description="Helical" evidence="5">
    <location>
        <begin position="253"/>
        <end position="270"/>
    </location>
</feature>
<comment type="subcellular location">
    <subcellularLocation>
        <location evidence="1">Membrane</location>
        <topology evidence="1">Multi-pass membrane protein</topology>
    </subcellularLocation>
</comment>
<feature type="transmembrane region" description="Helical" evidence="5">
    <location>
        <begin position="200"/>
        <end position="221"/>
    </location>
</feature>
<evidence type="ECO:0000313" key="8">
    <source>
        <dbReference type="Proteomes" id="UP000613740"/>
    </source>
</evidence>
<feature type="domain" description="Sugar phosphate transporter" evidence="6">
    <location>
        <begin position="193"/>
        <end position="425"/>
    </location>
</feature>
<evidence type="ECO:0000256" key="1">
    <source>
        <dbReference type="ARBA" id="ARBA00004141"/>
    </source>
</evidence>
<dbReference type="Pfam" id="PF03151">
    <property type="entry name" value="TPT"/>
    <property type="match status" value="1"/>
</dbReference>
<feature type="transmembrane region" description="Helical" evidence="5">
    <location>
        <begin position="355"/>
        <end position="374"/>
    </location>
</feature>
<name>A0A835T3E2_9CHLO</name>
<keyword evidence="2 5" id="KW-0812">Transmembrane</keyword>
<dbReference type="PANTHER" id="PTHR11132">
    <property type="entry name" value="SOLUTE CARRIER FAMILY 35"/>
    <property type="match status" value="1"/>
</dbReference>
<feature type="transmembrane region" description="Helical" evidence="5">
    <location>
        <begin position="74"/>
        <end position="95"/>
    </location>
</feature>
<dbReference type="InterPro" id="IPR004853">
    <property type="entry name" value="Sugar_P_trans_dom"/>
</dbReference>
<gene>
    <name evidence="7" type="ORF">HYH02_010918</name>
</gene>
<keyword evidence="3 5" id="KW-1133">Transmembrane helix</keyword>
<reference evidence="7" key="1">
    <citation type="journal article" date="2020" name="bioRxiv">
        <title>Comparative genomics of Chlamydomonas.</title>
        <authorList>
            <person name="Craig R.J."/>
            <person name="Hasan A.R."/>
            <person name="Ness R.W."/>
            <person name="Keightley P.D."/>
        </authorList>
    </citation>
    <scope>NUCLEOTIDE SEQUENCE</scope>
    <source>
        <strain evidence="7">CCAP 11/173</strain>
    </source>
</reference>
<dbReference type="OrthoDB" id="539773at2759"/>